<dbReference type="Gramene" id="OB08G14730.1">
    <property type="protein sequence ID" value="OB08G14730.1"/>
    <property type="gene ID" value="OB08G14730"/>
</dbReference>
<organism evidence="2">
    <name type="scientific">Oryza brachyantha</name>
    <name type="common">malo sina</name>
    <dbReference type="NCBI Taxonomy" id="4533"/>
    <lineage>
        <taxon>Eukaryota</taxon>
        <taxon>Viridiplantae</taxon>
        <taxon>Streptophyta</taxon>
        <taxon>Embryophyta</taxon>
        <taxon>Tracheophyta</taxon>
        <taxon>Spermatophyta</taxon>
        <taxon>Magnoliopsida</taxon>
        <taxon>Liliopsida</taxon>
        <taxon>Poales</taxon>
        <taxon>Poaceae</taxon>
        <taxon>BOP clade</taxon>
        <taxon>Oryzoideae</taxon>
        <taxon>Oryzeae</taxon>
        <taxon>Oryzinae</taxon>
        <taxon>Oryza</taxon>
    </lineage>
</organism>
<feature type="region of interest" description="Disordered" evidence="1">
    <location>
        <begin position="65"/>
        <end position="89"/>
    </location>
</feature>
<dbReference type="AlphaFoldDB" id="J3MQU4"/>
<evidence type="ECO:0000256" key="1">
    <source>
        <dbReference type="SAM" id="MobiDB-lite"/>
    </source>
</evidence>
<evidence type="ECO:0000313" key="2">
    <source>
        <dbReference type="EnsemblPlants" id="OB08G14730.1"/>
    </source>
</evidence>
<dbReference type="Proteomes" id="UP000006038">
    <property type="component" value="Chromosome 8"/>
</dbReference>
<sequence length="110" mass="12026">MADRLFNDIGAEVIIWKEAGTFRDSEGCVLDPKGTELGRGKTQQFISAGMVYEAAVASALKVQHRGHKGSAARSHEHQVSKEKKQQQQAGCSILWAVRRIYPASSISGKK</sequence>
<dbReference type="HOGENOM" id="CLU_2174899_0_0_1"/>
<reference evidence="2" key="2">
    <citation type="submission" date="2013-04" db="UniProtKB">
        <authorList>
            <consortium name="EnsemblPlants"/>
        </authorList>
    </citation>
    <scope>IDENTIFICATION</scope>
</reference>
<reference evidence="2" key="1">
    <citation type="journal article" date="2013" name="Nat. Commun.">
        <title>Whole-genome sequencing of Oryza brachyantha reveals mechanisms underlying Oryza genome evolution.</title>
        <authorList>
            <person name="Chen J."/>
            <person name="Huang Q."/>
            <person name="Gao D."/>
            <person name="Wang J."/>
            <person name="Lang Y."/>
            <person name="Liu T."/>
            <person name="Li B."/>
            <person name="Bai Z."/>
            <person name="Luis Goicoechea J."/>
            <person name="Liang C."/>
            <person name="Chen C."/>
            <person name="Zhang W."/>
            <person name="Sun S."/>
            <person name="Liao Y."/>
            <person name="Zhang X."/>
            <person name="Yang L."/>
            <person name="Song C."/>
            <person name="Wang M."/>
            <person name="Shi J."/>
            <person name="Liu G."/>
            <person name="Liu J."/>
            <person name="Zhou H."/>
            <person name="Zhou W."/>
            <person name="Yu Q."/>
            <person name="An N."/>
            <person name="Chen Y."/>
            <person name="Cai Q."/>
            <person name="Wang B."/>
            <person name="Liu B."/>
            <person name="Min J."/>
            <person name="Huang Y."/>
            <person name="Wu H."/>
            <person name="Li Z."/>
            <person name="Zhang Y."/>
            <person name="Yin Y."/>
            <person name="Song W."/>
            <person name="Jiang J."/>
            <person name="Jackson S.A."/>
            <person name="Wing R.A."/>
            <person name="Wang J."/>
            <person name="Chen M."/>
        </authorList>
    </citation>
    <scope>NUCLEOTIDE SEQUENCE [LARGE SCALE GENOMIC DNA]</scope>
    <source>
        <strain evidence="2">cv. IRGC 101232</strain>
    </source>
</reference>
<protein>
    <submittedName>
        <fullName evidence="2">Uncharacterized protein</fullName>
    </submittedName>
</protein>
<dbReference type="EnsemblPlants" id="OB08G14730.1">
    <property type="protein sequence ID" value="OB08G14730.1"/>
    <property type="gene ID" value="OB08G14730"/>
</dbReference>
<feature type="compositionally biased region" description="Basic and acidic residues" evidence="1">
    <location>
        <begin position="73"/>
        <end position="85"/>
    </location>
</feature>
<accession>J3MQU4</accession>
<proteinExistence type="predicted"/>
<keyword evidence="3" id="KW-1185">Reference proteome</keyword>
<evidence type="ECO:0000313" key="3">
    <source>
        <dbReference type="Proteomes" id="UP000006038"/>
    </source>
</evidence>
<name>J3MQU4_ORYBR</name>